<organism evidence="9 10">
    <name type="scientific">Syncephalastrum racemosum</name>
    <name type="common">Filamentous fungus</name>
    <dbReference type="NCBI Taxonomy" id="13706"/>
    <lineage>
        <taxon>Eukaryota</taxon>
        <taxon>Fungi</taxon>
        <taxon>Fungi incertae sedis</taxon>
        <taxon>Mucoromycota</taxon>
        <taxon>Mucoromycotina</taxon>
        <taxon>Mucoromycetes</taxon>
        <taxon>Mucorales</taxon>
        <taxon>Syncephalastraceae</taxon>
        <taxon>Syncephalastrum</taxon>
    </lineage>
</organism>
<dbReference type="EMBL" id="MCGN01000002">
    <property type="protein sequence ID" value="ORZ01791.1"/>
    <property type="molecule type" value="Genomic_DNA"/>
</dbReference>
<sequence>MIPPFLTIAELEEHARRILAPSHFSYYYSGAEDEVTLQRNKDAFQKLLMRPRMLVNIKNVDTATTLLGQRISTPVCVAPTSAHSMAHRDGEKATAKACAELQTCFCLSTYSNYSIEQVAGATQQSNPLNWFQLYVERDRSITESLVRKCEKHGFKAIVLTVDRQKLGRRLGDLRLGGFQVPDHLPLGNFKDGLSTFGNDIDPTLDWSAISWLKQITHLPLVVKGILRGDDAVRAAEAGADAIWVSNHGARQLDTCPAPIEALPEIVTSCRGRNVEIYVDGGIRHGTDVFKALALGARAVFVGRPAIWGLAYKGQDGVKQVLSQLTSDLQLSMALSGCTSVDTITKDYVAAAEDYSFSKTLARL</sequence>
<feature type="binding site" evidence="7">
    <location>
        <position position="108"/>
    </location>
    <ligand>
        <name>FMN</name>
        <dbReference type="ChEBI" id="CHEBI:58210"/>
    </ligand>
</feature>
<evidence type="ECO:0000256" key="4">
    <source>
        <dbReference type="ARBA" id="ARBA00073420"/>
    </source>
</evidence>
<reference evidence="9 10" key="1">
    <citation type="submission" date="2016-07" db="EMBL/GenBank/DDBJ databases">
        <title>Pervasive Adenine N6-methylation of Active Genes in Fungi.</title>
        <authorList>
            <consortium name="DOE Joint Genome Institute"/>
            <person name="Mondo S.J."/>
            <person name="Dannebaum R.O."/>
            <person name="Kuo R.C."/>
            <person name="Labutti K."/>
            <person name="Haridas S."/>
            <person name="Kuo A."/>
            <person name="Salamov A."/>
            <person name="Ahrendt S.R."/>
            <person name="Lipzen A."/>
            <person name="Sullivan W."/>
            <person name="Andreopoulos W.B."/>
            <person name="Clum A."/>
            <person name="Lindquist E."/>
            <person name="Daum C."/>
            <person name="Ramamoorthy G.K."/>
            <person name="Gryganskyi A."/>
            <person name="Culley D."/>
            <person name="Magnuson J.K."/>
            <person name="James T.Y."/>
            <person name="O'Malley M.A."/>
            <person name="Stajich J.E."/>
            <person name="Spatafora J.W."/>
            <person name="Visel A."/>
            <person name="Grigoriev I.V."/>
        </authorList>
    </citation>
    <scope>NUCLEOTIDE SEQUENCE [LARGE SCALE GENOMIC DNA]</scope>
    <source>
        <strain evidence="9 10">NRRL 2496</strain>
    </source>
</reference>
<evidence type="ECO:0000256" key="1">
    <source>
        <dbReference type="ARBA" id="ARBA00001917"/>
    </source>
</evidence>
<feature type="binding site" evidence="7">
    <location>
        <position position="160"/>
    </location>
    <ligand>
        <name>FMN</name>
        <dbReference type="ChEBI" id="CHEBI:58210"/>
    </ligand>
</feature>
<dbReference type="InterPro" id="IPR037396">
    <property type="entry name" value="FMN_HAD"/>
</dbReference>
<evidence type="ECO:0000256" key="2">
    <source>
        <dbReference type="ARBA" id="ARBA00023002"/>
    </source>
</evidence>
<dbReference type="PANTHER" id="PTHR10578">
    <property type="entry name" value="S -2-HYDROXY-ACID OXIDASE-RELATED"/>
    <property type="match status" value="1"/>
</dbReference>
<evidence type="ECO:0000256" key="3">
    <source>
        <dbReference type="ARBA" id="ARBA00024042"/>
    </source>
</evidence>
<feature type="binding site" evidence="7">
    <location>
        <position position="132"/>
    </location>
    <ligand>
        <name>glyoxylate</name>
        <dbReference type="ChEBI" id="CHEBI:36655"/>
    </ligand>
</feature>
<dbReference type="GO" id="GO:0010181">
    <property type="term" value="F:FMN binding"/>
    <property type="evidence" value="ECO:0007669"/>
    <property type="project" value="InterPro"/>
</dbReference>
<evidence type="ECO:0000256" key="7">
    <source>
        <dbReference type="PIRSR" id="PIRSR000138-2"/>
    </source>
</evidence>
<dbReference type="CDD" id="cd02809">
    <property type="entry name" value="alpha_hydroxyacid_oxid_FMN"/>
    <property type="match status" value="1"/>
</dbReference>
<comment type="similarity">
    <text evidence="3">Belongs to the FMN-dependent alpha-hydroxy acid dehydrogenase family.</text>
</comment>
<gene>
    <name evidence="9" type="ORF">BCR43DRAFT_470625</name>
</gene>
<dbReference type="FunCoup" id="A0A1X2HR22">
    <property type="interactions" value="130"/>
</dbReference>
<protein>
    <recommendedName>
        <fullName evidence="4">Oxidase FUB9</fullName>
    </recommendedName>
    <alternativeName>
        <fullName evidence="5">Fusaric acid biosynthesis protein 9</fullName>
    </alternativeName>
</protein>
<dbReference type="OMA" id="PEMQVWV"/>
<comment type="cofactor">
    <cofactor evidence="1">
        <name>FMN</name>
        <dbReference type="ChEBI" id="CHEBI:58210"/>
    </cofactor>
</comment>
<dbReference type="PANTHER" id="PTHR10578:SF149">
    <property type="entry name" value="2-HYDROXYACID OXIDASE 2"/>
    <property type="match status" value="1"/>
</dbReference>
<feature type="binding site" evidence="7">
    <location>
        <position position="169"/>
    </location>
    <ligand>
        <name>glyoxylate</name>
        <dbReference type="ChEBI" id="CHEBI:36655"/>
    </ligand>
</feature>
<feature type="binding site" evidence="7">
    <location>
        <position position="245"/>
    </location>
    <ligand>
        <name>FMN</name>
        <dbReference type="ChEBI" id="CHEBI:58210"/>
    </ligand>
</feature>
<feature type="binding site" evidence="7">
    <location>
        <begin position="302"/>
        <end position="303"/>
    </location>
    <ligand>
        <name>FMN</name>
        <dbReference type="ChEBI" id="CHEBI:58210"/>
    </ligand>
</feature>
<dbReference type="OrthoDB" id="1925334at2759"/>
<evidence type="ECO:0000256" key="6">
    <source>
        <dbReference type="PIRSR" id="PIRSR000138-1"/>
    </source>
</evidence>
<dbReference type="STRING" id="13706.A0A1X2HR22"/>
<evidence type="ECO:0000256" key="5">
    <source>
        <dbReference type="ARBA" id="ARBA00083297"/>
    </source>
</evidence>
<dbReference type="AlphaFoldDB" id="A0A1X2HR22"/>
<dbReference type="InterPro" id="IPR013785">
    <property type="entry name" value="Aldolase_TIM"/>
</dbReference>
<dbReference type="Pfam" id="PF01070">
    <property type="entry name" value="FMN_dh"/>
    <property type="match status" value="1"/>
</dbReference>
<keyword evidence="7" id="KW-0288">FMN</keyword>
<dbReference type="PIRSF" id="PIRSF000138">
    <property type="entry name" value="Al-hdrx_acd_dh"/>
    <property type="match status" value="1"/>
</dbReference>
<feature type="binding site" evidence="7">
    <location>
        <position position="134"/>
    </location>
    <ligand>
        <name>glyoxylate</name>
        <dbReference type="ChEBI" id="CHEBI:36655"/>
    </ligand>
</feature>
<dbReference type="InterPro" id="IPR000262">
    <property type="entry name" value="FMN-dep_DH"/>
</dbReference>
<evidence type="ECO:0000259" key="8">
    <source>
        <dbReference type="PROSITE" id="PS51349"/>
    </source>
</evidence>
<feature type="binding site" evidence="7">
    <location>
        <position position="250"/>
    </location>
    <ligand>
        <name>glyoxylate</name>
        <dbReference type="ChEBI" id="CHEBI:36655"/>
    </ligand>
</feature>
<comment type="caution">
    <text evidence="9">The sequence shown here is derived from an EMBL/GenBank/DDBJ whole genome shotgun (WGS) entry which is preliminary data.</text>
</comment>
<feature type="domain" description="FMN hydroxy acid dehydrogenase" evidence="8">
    <location>
        <begin position="1"/>
        <end position="353"/>
    </location>
</feature>
<dbReference type="InterPro" id="IPR012133">
    <property type="entry name" value="Alpha-hydoxy_acid_DH_FMN"/>
</dbReference>
<dbReference type="SUPFAM" id="SSF51395">
    <property type="entry name" value="FMN-linked oxidoreductases"/>
    <property type="match status" value="1"/>
</dbReference>
<dbReference type="PROSITE" id="PS51349">
    <property type="entry name" value="FMN_HYDROXY_ACID_DH_2"/>
    <property type="match status" value="1"/>
</dbReference>
<dbReference type="Gene3D" id="3.20.20.70">
    <property type="entry name" value="Aldolase class I"/>
    <property type="match status" value="1"/>
</dbReference>
<evidence type="ECO:0000313" key="10">
    <source>
        <dbReference type="Proteomes" id="UP000242180"/>
    </source>
</evidence>
<feature type="binding site" evidence="7">
    <location>
        <position position="223"/>
    </location>
    <ligand>
        <name>FMN</name>
        <dbReference type="ChEBI" id="CHEBI:58210"/>
    </ligand>
</feature>
<dbReference type="PROSITE" id="PS00557">
    <property type="entry name" value="FMN_HYDROXY_ACID_DH_1"/>
    <property type="match status" value="1"/>
</dbReference>
<feature type="binding site" evidence="7">
    <location>
        <position position="247"/>
    </location>
    <ligand>
        <name>glyoxylate</name>
        <dbReference type="ChEBI" id="CHEBI:36655"/>
    </ligand>
</feature>
<keyword evidence="7" id="KW-0285">Flavoprotein</keyword>
<keyword evidence="10" id="KW-1185">Reference proteome</keyword>
<feature type="binding site" evidence="7">
    <location>
        <position position="26"/>
    </location>
    <ligand>
        <name>glyoxylate</name>
        <dbReference type="ChEBI" id="CHEBI:36655"/>
    </ligand>
</feature>
<dbReference type="Proteomes" id="UP000242180">
    <property type="component" value="Unassembled WGS sequence"/>
</dbReference>
<dbReference type="InterPro" id="IPR008259">
    <property type="entry name" value="FMN_hydac_DH_AS"/>
</dbReference>
<feature type="binding site" evidence="7">
    <location>
        <begin position="279"/>
        <end position="283"/>
    </location>
    <ligand>
        <name>FMN</name>
        <dbReference type="ChEBI" id="CHEBI:58210"/>
    </ligand>
</feature>
<accession>A0A1X2HR22</accession>
<dbReference type="GO" id="GO:0005737">
    <property type="term" value="C:cytoplasm"/>
    <property type="evidence" value="ECO:0007669"/>
    <property type="project" value="UniProtKB-ARBA"/>
</dbReference>
<dbReference type="FunFam" id="3.20.20.70:FF:000056">
    <property type="entry name" value="hydroxyacid oxidase 2"/>
    <property type="match status" value="1"/>
</dbReference>
<name>A0A1X2HR22_SYNRA</name>
<feature type="active site" description="Proton acceptor" evidence="6">
    <location>
        <position position="247"/>
    </location>
</feature>
<dbReference type="InParanoid" id="A0A1X2HR22"/>
<evidence type="ECO:0000313" key="9">
    <source>
        <dbReference type="EMBL" id="ORZ01791.1"/>
    </source>
</evidence>
<keyword evidence="2" id="KW-0560">Oxidoreductase</keyword>
<dbReference type="GO" id="GO:0016491">
    <property type="term" value="F:oxidoreductase activity"/>
    <property type="evidence" value="ECO:0007669"/>
    <property type="project" value="UniProtKB-KW"/>
</dbReference>
<proteinExistence type="inferred from homology"/>